<organism evidence="2 3">
    <name type="scientific">Corynebacterium aquilae DSM 44791</name>
    <dbReference type="NCBI Taxonomy" id="1431546"/>
    <lineage>
        <taxon>Bacteria</taxon>
        <taxon>Bacillati</taxon>
        <taxon>Actinomycetota</taxon>
        <taxon>Actinomycetes</taxon>
        <taxon>Mycobacteriales</taxon>
        <taxon>Corynebacteriaceae</taxon>
        <taxon>Corynebacterium</taxon>
    </lineage>
</organism>
<evidence type="ECO:0000259" key="1">
    <source>
        <dbReference type="PROSITE" id="PS51186"/>
    </source>
</evidence>
<sequence length="204" mass="23095">MVSFAPLQRSDHAVIIETIEKEMHLEKYIANPLIRRLHARSFFYEELAQATHVFAAYDDGEFAGLVLLRLDGHKPQGMPLWARALSAVVHQLEKKEDGIAAYARTNAQLLEQYQRQHGTDGEILLLSANPRHRVRGIGSALLSQVATVAQGKHLYLFTDEGCTFEFYNRKGFHRVGEQTMEFNYAGKPHSFRCFLYSTTIGAGE</sequence>
<accession>A0A1L7CG30</accession>
<evidence type="ECO:0000313" key="3">
    <source>
        <dbReference type="Proteomes" id="UP000185478"/>
    </source>
</evidence>
<dbReference type="PROSITE" id="PS51186">
    <property type="entry name" value="GNAT"/>
    <property type="match status" value="1"/>
</dbReference>
<dbReference type="GO" id="GO:0016747">
    <property type="term" value="F:acyltransferase activity, transferring groups other than amino-acyl groups"/>
    <property type="evidence" value="ECO:0007669"/>
    <property type="project" value="InterPro"/>
</dbReference>
<protein>
    <recommendedName>
        <fullName evidence="1">N-acetyltransferase domain-containing protein</fullName>
    </recommendedName>
</protein>
<dbReference type="InterPro" id="IPR016181">
    <property type="entry name" value="Acyl_CoA_acyltransferase"/>
</dbReference>
<dbReference type="RefSeq" id="WP_075726122.1">
    <property type="nucleotide sequence ID" value="NZ_CP009245.1"/>
</dbReference>
<dbReference type="KEGG" id="caqu:CAQU_06240"/>
<gene>
    <name evidence="2" type="ORF">CAQU_06240</name>
</gene>
<dbReference type="OrthoDB" id="6711752at2"/>
<evidence type="ECO:0000313" key="2">
    <source>
        <dbReference type="EMBL" id="APT84733.1"/>
    </source>
</evidence>
<feature type="domain" description="N-acetyltransferase" evidence="1">
    <location>
        <begin position="2"/>
        <end position="201"/>
    </location>
</feature>
<name>A0A1L7CG30_9CORY</name>
<dbReference type="AlphaFoldDB" id="A0A1L7CG30"/>
<reference evidence="2 3" key="1">
    <citation type="submission" date="2014-08" db="EMBL/GenBank/DDBJ databases">
        <title>Complete genome sequence of Corynebacterium aquilae S-613T(T) (=DSM 44791(T)), isolated from the choana of a healthy golden eagle.</title>
        <authorList>
            <person name="Ruckert C."/>
            <person name="Albersmeier A."/>
            <person name="Winkler A."/>
            <person name="Kalinowski J."/>
        </authorList>
    </citation>
    <scope>NUCLEOTIDE SEQUENCE [LARGE SCALE GENOMIC DNA]</scope>
    <source>
        <strain evidence="2 3">S-613</strain>
    </source>
</reference>
<dbReference type="EMBL" id="CP009245">
    <property type="protein sequence ID" value="APT84733.1"/>
    <property type="molecule type" value="Genomic_DNA"/>
</dbReference>
<dbReference type="Gene3D" id="3.40.630.30">
    <property type="match status" value="1"/>
</dbReference>
<dbReference type="Proteomes" id="UP000185478">
    <property type="component" value="Chromosome"/>
</dbReference>
<dbReference type="Pfam" id="PF00583">
    <property type="entry name" value="Acetyltransf_1"/>
    <property type="match status" value="1"/>
</dbReference>
<dbReference type="InterPro" id="IPR000182">
    <property type="entry name" value="GNAT_dom"/>
</dbReference>
<keyword evidence="3" id="KW-1185">Reference proteome</keyword>
<dbReference type="SUPFAM" id="SSF55729">
    <property type="entry name" value="Acyl-CoA N-acyltransferases (Nat)"/>
    <property type="match status" value="1"/>
</dbReference>
<proteinExistence type="predicted"/>